<protein>
    <submittedName>
        <fullName evidence="7">6-phosphogluconate dehydrogenase, NAD-binding protein</fullName>
    </submittedName>
</protein>
<dbReference type="InterPro" id="IPR008927">
    <property type="entry name" value="6-PGluconate_DH-like_C_sf"/>
</dbReference>
<dbReference type="EMBL" id="CP000384">
    <property type="protein sequence ID" value="ABG09801.1"/>
    <property type="molecule type" value="Genomic_DNA"/>
</dbReference>
<dbReference type="InterPro" id="IPR015815">
    <property type="entry name" value="HIBADH-related"/>
</dbReference>
<dbReference type="Pfam" id="PF14833">
    <property type="entry name" value="NAD_binding_11"/>
    <property type="match status" value="1"/>
</dbReference>
<dbReference type="InterPro" id="IPR036291">
    <property type="entry name" value="NAD(P)-bd_dom_sf"/>
</dbReference>
<dbReference type="GO" id="GO:0051287">
    <property type="term" value="F:NAD binding"/>
    <property type="evidence" value="ECO:0007669"/>
    <property type="project" value="InterPro"/>
</dbReference>
<keyword evidence="2" id="KW-0560">Oxidoreductase</keyword>
<name>A0A5Q5BN87_MYCSS</name>
<dbReference type="PANTHER" id="PTHR43060:SF15">
    <property type="entry name" value="3-HYDROXYISOBUTYRATE DEHYDROGENASE-LIKE 1, MITOCHONDRIAL-RELATED"/>
    <property type="match status" value="1"/>
</dbReference>
<dbReference type="PANTHER" id="PTHR43060">
    <property type="entry name" value="3-HYDROXYISOBUTYRATE DEHYDROGENASE-LIKE 1, MITOCHONDRIAL-RELATED"/>
    <property type="match status" value="1"/>
</dbReference>
<organism evidence="7">
    <name type="scientific">Mycobacterium sp. (strain MCS)</name>
    <dbReference type="NCBI Taxonomy" id="164756"/>
    <lineage>
        <taxon>Bacteria</taxon>
        <taxon>Bacillati</taxon>
        <taxon>Actinomycetota</taxon>
        <taxon>Actinomycetes</taxon>
        <taxon>Mycobacteriales</taxon>
        <taxon>Mycobacteriaceae</taxon>
        <taxon>Mycobacterium</taxon>
    </lineage>
</organism>
<dbReference type="Gene3D" id="1.10.1040.10">
    <property type="entry name" value="N-(1-d-carboxylethyl)-l-norvaline Dehydrogenase, domain 2"/>
    <property type="match status" value="1"/>
</dbReference>
<dbReference type="PIRSF" id="PIRSF000103">
    <property type="entry name" value="HIBADH"/>
    <property type="match status" value="1"/>
</dbReference>
<evidence type="ECO:0000256" key="2">
    <source>
        <dbReference type="ARBA" id="ARBA00023002"/>
    </source>
</evidence>
<dbReference type="InterPro" id="IPR006115">
    <property type="entry name" value="6PGDH_NADP-bd"/>
</dbReference>
<dbReference type="InterPro" id="IPR029154">
    <property type="entry name" value="HIBADH-like_NADP-bd"/>
</dbReference>
<evidence type="ECO:0000259" key="5">
    <source>
        <dbReference type="Pfam" id="PF03446"/>
    </source>
</evidence>
<evidence type="ECO:0000313" key="7">
    <source>
        <dbReference type="EMBL" id="ABG09801.1"/>
    </source>
</evidence>
<accession>A0A5Q5BN87</accession>
<dbReference type="SUPFAM" id="SSF48179">
    <property type="entry name" value="6-phosphogluconate dehydrogenase C-terminal domain-like"/>
    <property type="match status" value="1"/>
</dbReference>
<dbReference type="Gene3D" id="3.40.50.720">
    <property type="entry name" value="NAD(P)-binding Rossmann-like Domain"/>
    <property type="match status" value="1"/>
</dbReference>
<comment type="similarity">
    <text evidence="1">Belongs to the HIBADH-related family.</text>
</comment>
<dbReference type="SUPFAM" id="SSF51735">
    <property type="entry name" value="NAD(P)-binding Rossmann-fold domains"/>
    <property type="match status" value="1"/>
</dbReference>
<sequence length="272" mass="26951">MSRVGFVGAGRMGAPMVRRLVGAGHTVTALGRTPEKRAAASDLGAATAAEPVDVATGADIVVVCVFTDDQVRAVCLDGGLLAAMAPGATLVIHTTGSPDTARLLAARGRDHGVDVVDAPVSGGPHDIAAGAVTLFVGGSEAAVERARPVLAAYGDPILHVGPLGAGQSVKLVNNTVFAAQIGLLREAVRLGGALGVAEPDLLTALTHGSSSSRVSNMIAGRGSVDAFIDMAGAFVGKDVDVVRAIAAAAGTDLGLLDEAISAGIGDRNATPT</sequence>
<feature type="active site" evidence="4">
    <location>
        <position position="170"/>
    </location>
</feature>
<evidence type="ECO:0000256" key="4">
    <source>
        <dbReference type="PIRSR" id="PIRSR000103-1"/>
    </source>
</evidence>
<dbReference type="GO" id="GO:0016491">
    <property type="term" value="F:oxidoreductase activity"/>
    <property type="evidence" value="ECO:0007669"/>
    <property type="project" value="UniProtKB-KW"/>
</dbReference>
<dbReference type="GO" id="GO:0050661">
    <property type="term" value="F:NADP binding"/>
    <property type="evidence" value="ECO:0007669"/>
    <property type="project" value="InterPro"/>
</dbReference>
<reference evidence="7" key="1">
    <citation type="submission" date="2006-06" db="EMBL/GenBank/DDBJ databases">
        <title>Complete sequence of chromosome of Mycobacterium sp. MCS.</title>
        <authorList>
            <consortium name="US DOE Joint Genome Institute"/>
            <person name="Copeland A."/>
            <person name="Lucas S."/>
            <person name="Lapidus A."/>
            <person name="Barry K."/>
            <person name="Detter J.C."/>
            <person name="Glavina del Rio T."/>
            <person name="Hammon N."/>
            <person name="Israni S."/>
            <person name="Dalin E."/>
            <person name="Tice H."/>
            <person name="Pitluck S."/>
            <person name="Martinez M."/>
            <person name="Schmutz J."/>
            <person name="Larimer F."/>
            <person name="Land M."/>
            <person name="Hauser L."/>
            <person name="Kyrpides N."/>
            <person name="Kim E."/>
            <person name="Miller C.D."/>
            <person name="Hughes J.E."/>
            <person name="Anderson A.J."/>
            <person name="Sims R.C."/>
            <person name="Richardson P."/>
        </authorList>
    </citation>
    <scope>NUCLEOTIDE SEQUENCE [LARGE SCALE GENOMIC DNA]</scope>
    <source>
        <strain evidence="7">MCS</strain>
    </source>
</reference>
<keyword evidence="3" id="KW-0520">NAD</keyword>
<evidence type="ECO:0000259" key="6">
    <source>
        <dbReference type="Pfam" id="PF14833"/>
    </source>
</evidence>
<feature type="domain" description="3-hydroxyisobutyrate dehydrogenase-like NAD-binding" evidence="6">
    <location>
        <begin position="164"/>
        <end position="256"/>
    </location>
</feature>
<evidence type="ECO:0000256" key="3">
    <source>
        <dbReference type="ARBA" id="ARBA00023027"/>
    </source>
</evidence>
<gene>
    <name evidence="7" type="ordered locus">Mmcs_3695</name>
</gene>
<dbReference type="Pfam" id="PF03446">
    <property type="entry name" value="NAD_binding_2"/>
    <property type="match status" value="1"/>
</dbReference>
<dbReference type="AlphaFoldDB" id="A0A5Q5BN87"/>
<feature type="domain" description="6-phosphogluconate dehydrogenase NADP-binding" evidence="5">
    <location>
        <begin position="3"/>
        <end position="161"/>
    </location>
</feature>
<proteinExistence type="inferred from homology"/>
<dbReference type="InterPro" id="IPR013328">
    <property type="entry name" value="6PGD_dom2"/>
</dbReference>
<dbReference type="KEGG" id="mmc:Mmcs_3695"/>
<evidence type="ECO:0000256" key="1">
    <source>
        <dbReference type="ARBA" id="ARBA00009080"/>
    </source>
</evidence>